<dbReference type="Gene3D" id="3.40.50.300">
    <property type="entry name" value="P-loop containing nucleotide triphosphate hydrolases"/>
    <property type="match status" value="1"/>
</dbReference>
<dbReference type="GO" id="GO:0006396">
    <property type="term" value="P:RNA processing"/>
    <property type="evidence" value="ECO:0007669"/>
    <property type="project" value="InterPro"/>
</dbReference>
<dbReference type="GeneID" id="1444088"/>
<accession>A0A832WN36</accession>
<proteinExistence type="predicted"/>
<evidence type="ECO:0000313" key="11">
    <source>
        <dbReference type="EMBL" id="HII61461.1"/>
    </source>
</evidence>
<sequence length="354" mass="40136">MGTNKAFFTNEVPEDRYIAAEKISSLKKPATVMIIGDVDTGKTTLTIYLANELISRGFRVSIIDSDVGQKSILPPATISLAFVDTHFSSLEDLTPFAHYFVGTITPSQFFGEMVIGVMKLAELAKKFSDVVLIDTTGMIYGPGVELKRMKIEAIKPDLILALERENELTPIIKGFEDITLKLRVSDKVKEFSRSERKELRREKWKRYFENSRIVTFNVNDILVTGTSMFQGKPIEEGEKNLLERLFKWLILHGRKLGERYFVVKVDTSEGPRVVDKNVVRYFDFSKLSNLLLGLLDKEGFCQGVGILKAINFSEGRLEVLTPVKDISIITEIRFGRIRVREDGEELGLLDREVL</sequence>
<organism evidence="11 12">
    <name type="scientific">Pyrococcus horikoshii</name>
    <dbReference type="NCBI Taxonomy" id="53953"/>
    <lineage>
        <taxon>Archaea</taxon>
        <taxon>Methanobacteriati</taxon>
        <taxon>Methanobacteriota</taxon>
        <taxon>Thermococci</taxon>
        <taxon>Thermococcales</taxon>
        <taxon>Thermococcaceae</taxon>
        <taxon>Pyrococcus</taxon>
    </lineage>
</organism>
<keyword evidence="4" id="KW-0547">Nucleotide-binding</keyword>
<protein>
    <recommendedName>
        <fullName evidence="2">polynucleotide 5'-hydroxyl-kinase</fullName>
        <ecNumber evidence="2">2.7.1.78</ecNumber>
    </recommendedName>
</protein>
<dbReference type="AlphaFoldDB" id="A0A832WN36"/>
<keyword evidence="3" id="KW-0808">Transferase</keyword>
<dbReference type="PANTHER" id="PTHR12755">
    <property type="entry name" value="CLEAVAGE/POLYADENYLATION FACTOR IA SUBUNIT CLP1P"/>
    <property type="match status" value="1"/>
</dbReference>
<evidence type="ECO:0000256" key="6">
    <source>
        <dbReference type="ARBA" id="ARBA00022840"/>
    </source>
</evidence>
<comment type="catalytic activity">
    <reaction evidence="8">
        <text>a 5'-end dephospho-ribonucleoside-RNA + ATP = a 5'-end 5'-phospho-ribonucleoside-RNA + ADP + H(+)</text>
        <dbReference type="Rhea" id="RHEA:54580"/>
        <dbReference type="Rhea" id="RHEA-COMP:13936"/>
        <dbReference type="Rhea" id="RHEA-COMP:15179"/>
        <dbReference type="ChEBI" id="CHEBI:15378"/>
        <dbReference type="ChEBI" id="CHEBI:30616"/>
        <dbReference type="ChEBI" id="CHEBI:138282"/>
        <dbReference type="ChEBI" id="CHEBI:138284"/>
        <dbReference type="ChEBI" id="CHEBI:456216"/>
        <dbReference type="EC" id="2.7.1.78"/>
    </reaction>
</comment>
<reference evidence="11" key="1">
    <citation type="journal article" date="2020" name="bioRxiv">
        <title>A rank-normalized archaeal taxonomy based on genome phylogeny resolves widespread incomplete and uneven classifications.</title>
        <authorList>
            <person name="Rinke C."/>
            <person name="Chuvochina M."/>
            <person name="Mussig A.J."/>
            <person name="Chaumeil P.-A."/>
            <person name="Waite D.W."/>
            <person name="Whitman W.B."/>
            <person name="Parks D.H."/>
            <person name="Hugenholtz P."/>
        </authorList>
    </citation>
    <scope>NUCLEOTIDE SEQUENCE</scope>
    <source>
        <strain evidence="11">UBA8834</strain>
    </source>
</reference>
<dbReference type="RefSeq" id="WP_048053056.1">
    <property type="nucleotide sequence ID" value="NZ_DUJN01000007.1"/>
</dbReference>
<dbReference type="GO" id="GO:0005524">
    <property type="term" value="F:ATP binding"/>
    <property type="evidence" value="ECO:0007669"/>
    <property type="project" value="UniProtKB-KW"/>
</dbReference>
<dbReference type="InterPro" id="IPR032319">
    <property type="entry name" value="CLP1_P"/>
</dbReference>
<comment type="caution">
    <text evidence="11">The sequence shown here is derived from an EMBL/GenBank/DDBJ whole genome shotgun (WGS) entry which is preliminary data.</text>
</comment>
<keyword evidence="5" id="KW-0418">Kinase</keyword>
<dbReference type="InterPro" id="IPR045116">
    <property type="entry name" value="Clp1/Grc3"/>
</dbReference>
<evidence type="ECO:0000256" key="2">
    <source>
        <dbReference type="ARBA" id="ARBA00012157"/>
    </source>
</evidence>
<dbReference type="SMART" id="SM00382">
    <property type="entry name" value="AAA"/>
    <property type="match status" value="1"/>
</dbReference>
<evidence type="ECO:0000256" key="3">
    <source>
        <dbReference type="ARBA" id="ARBA00022679"/>
    </source>
</evidence>
<evidence type="ECO:0000256" key="9">
    <source>
        <dbReference type="ARBA" id="ARBA00044673"/>
    </source>
</evidence>
<dbReference type="GO" id="GO:0051734">
    <property type="term" value="F:ATP-dependent polynucleotide 5'-hydroxyl-kinase activity"/>
    <property type="evidence" value="ECO:0007669"/>
    <property type="project" value="UniProtKB-EC"/>
</dbReference>
<comment type="catalytic activity">
    <reaction evidence="9">
        <text>a 5'-end dephospho-2'-deoxyribonucleoside-DNA + ATP = a 5'-end 5'-phospho-2'-deoxyribonucleoside-DNA + ADP + H(+)</text>
        <dbReference type="Rhea" id="RHEA:15669"/>
        <dbReference type="Rhea" id="RHEA-COMP:13180"/>
        <dbReference type="Rhea" id="RHEA-COMP:13184"/>
        <dbReference type="ChEBI" id="CHEBI:15378"/>
        <dbReference type="ChEBI" id="CHEBI:30616"/>
        <dbReference type="ChEBI" id="CHEBI:136412"/>
        <dbReference type="ChEBI" id="CHEBI:136416"/>
        <dbReference type="ChEBI" id="CHEBI:456216"/>
        <dbReference type="EC" id="2.7.1.78"/>
    </reaction>
</comment>
<evidence type="ECO:0000259" key="10">
    <source>
        <dbReference type="SMART" id="SM00382"/>
    </source>
</evidence>
<feature type="domain" description="AAA+ ATPase" evidence="10">
    <location>
        <begin position="28"/>
        <end position="195"/>
    </location>
</feature>
<name>A0A832WN36_PYRHR</name>
<dbReference type="EMBL" id="DUJN01000007">
    <property type="protein sequence ID" value="HII61461.1"/>
    <property type="molecule type" value="Genomic_DNA"/>
</dbReference>
<evidence type="ECO:0000256" key="7">
    <source>
        <dbReference type="ARBA" id="ARBA00024737"/>
    </source>
</evidence>
<dbReference type="InterPro" id="IPR003593">
    <property type="entry name" value="AAA+_ATPase"/>
</dbReference>
<dbReference type="Proteomes" id="UP000617544">
    <property type="component" value="Unassembled WGS sequence"/>
</dbReference>
<keyword evidence="6" id="KW-0067">ATP-binding</keyword>
<comment type="function">
    <text evidence="7">Polynucleotide kinase that can phosphorylate the 5'-hydroxyl groups of both single-stranded RNA (ssRNA) and single-stranded DNA (ssDNA). Exhibits a strong preference for ssRNA.</text>
</comment>
<evidence type="ECO:0000256" key="5">
    <source>
        <dbReference type="ARBA" id="ARBA00022777"/>
    </source>
</evidence>
<dbReference type="SUPFAM" id="SSF52540">
    <property type="entry name" value="P-loop containing nucleoside triphosphate hydrolases"/>
    <property type="match status" value="1"/>
</dbReference>
<dbReference type="Pfam" id="PF16575">
    <property type="entry name" value="CLP1_P"/>
    <property type="match status" value="1"/>
</dbReference>
<dbReference type="EC" id="2.7.1.78" evidence="2"/>
<dbReference type="InterPro" id="IPR027417">
    <property type="entry name" value="P-loop_NTPase"/>
</dbReference>
<evidence type="ECO:0000313" key="12">
    <source>
        <dbReference type="Proteomes" id="UP000617544"/>
    </source>
</evidence>
<comment type="cofactor">
    <cofactor evidence="1">
        <name>a divalent metal cation</name>
        <dbReference type="ChEBI" id="CHEBI:60240"/>
    </cofactor>
</comment>
<evidence type="ECO:0000256" key="8">
    <source>
        <dbReference type="ARBA" id="ARBA00044641"/>
    </source>
</evidence>
<evidence type="ECO:0000256" key="4">
    <source>
        <dbReference type="ARBA" id="ARBA00022741"/>
    </source>
</evidence>
<evidence type="ECO:0000256" key="1">
    <source>
        <dbReference type="ARBA" id="ARBA00001968"/>
    </source>
</evidence>
<gene>
    <name evidence="11" type="ORF">HA331_06930</name>
</gene>
<dbReference type="PANTHER" id="PTHR12755:SF3">
    <property type="entry name" value="POLYNUCLEOTIDE 5'-HYDROXYL-KINASE NOL9"/>
    <property type="match status" value="1"/>
</dbReference>